<sequence>MNSFDRNETNSASNKPSYIYYGVFLLGGLIPSKTAFDPANPFVGRISMRSIPPPHTVATLIRCFTHAEGMIDPDGLYELYGDASKGTSLSSWADIDSGGSTPARPYALVQSGQDISSSSYYDAKDGINNDPPGYLYYHLYARVGEAPSKAAFNLQEPAIGRILKNHIAPPRCALSVKRCIAAAEKNPIYAFAEMYSDISSCTTVSEEKVFDLYDDKCFGAMVGNPLVLVQPERRPGLHNRPLMMIESQEAPTHLVSENNKKVRVPYKQWLSAPRGEIVDTDGSHESRWKGGPGMCSKYVPAYNVRYNGRSGCMLFLVILYIDNQRR</sequence>
<accession>A0AAD6TQQ2</accession>
<dbReference type="Proteomes" id="UP001222325">
    <property type="component" value="Unassembled WGS sequence"/>
</dbReference>
<keyword evidence="2" id="KW-1185">Reference proteome</keyword>
<gene>
    <name evidence="1" type="ORF">B0H15DRAFT_917922</name>
</gene>
<reference evidence="1" key="1">
    <citation type="submission" date="2023-03" db="EMBL/GenBank/DDBJ databases">
        <title>Massive genome expansion in bonnet fungi (Mycena s.s.) driven by repeated elements and novel gene families across ecological guilds.</title>
        <authorList>
            <consortium name="Lawrence Berkeley National Laboratory"/>
            <person name="Harder C.B."/>
            <person name="Miyauchi S."/>
            <person name="Viragh M."/>
            <person name="Kuo A."/>
            <person name="Thoen E."/>
            <person name="Andreopoulos B."/>
            <person name="Lu D."/>
            <person name="Skrede I."/>
            <person name="Drula E."/>
            <person name="Henrissat B."/>
            <person name="Morin E."/>
            <person name="Kohler A."/>
            <person name="Barry K."/>
            <person name="LaButti K."/>
            <person name="Morin E."/>
            <person name="Salamov A."/>
            <person name="Lipzen A."/>
            <person name="Mereny Z."/>
            <person name="Hegedus B."/>
            <person name="Baldrian P."/>
            <person name="Stursova M."/>
            <person name="Weitz H."/>
            <person name="Taylor A."/>
            <person name="Grigoriev I.V."/>
            <person name="Nagy L.G."/>
            <person name="Martin F."/>
            <person name="Kauserud H."/>
        </authorList>
    </citation>
    <scope>NUCLEOTIDE SEQUENCE</scope>
    <source>
        <strain evidence="1">CBHHK173m</strain>
    </source>
</reference>
<dbReference type="EMBL" id="JARJCN010000128">
    <property type="protein sequence ID" value="KAJ7070461.1"/>
    <property type="molecule type" value="Genomic_DNA"/>
</dbReference>
<protein>
    <submittedName>
        <fullName evidence="1">Uncharacterized protein</fullName>
    </submittedName>
</protein>
<evidence type="ECO:0000313" key="2">
    <source>
        <dbReference type="Proteomes" id="UP001222325"/>
    </source>
</evidence>
<organism evidence="1 2">
    <name type="scientific">Mycena belliarum</name>
    <dbReference type="NCBI Taxonomy" id="1033014"/>
    <lineage>
        <taxon>Eukaryota</taxon>
        <taxon>Fungi</taxon>
        <taxon>Dikarya</taxon>
        <taxon>Basidiomycota</taxon>
        <taxon>Agaricomycotina</taxon>
        <taxon>Agaricomycetes</taxon>
        <taxon>Agaricomycetidae</taxon>
        <taxon>Agaricales</taxon>
        <taxon>Marasmiineae</taxon>
        <taxon>Mycenaceae</taxon>
        <taxon>Mycena</taxon>
    </lineage>
</organism>
<dbReference type="AlphaFoldDB" id="A0AAD6TQQ2"/>
<proteinExistence type="predicted"/>
<comment type="caution">
    <text evidence="1">The sequence shown here is derived from an EMBL/GenBank/DDBJ whole genome shotgun (WGS) entry which is preliminary data.</text>
</comment>
<name>A0AAD6TQQ2_9AGAR</name>
<evidence type="ECO:0000313" key="1">
    <source>
        <dbReference type="EMBL" id="KAJ7070461.1"/>
    </source>
</evidence>